<comment type="caution">
    <text evidence="2">The sequence shown here is derived from an EMBL/GenBank/DDBJ whole genome shotgun (WGS) entry which is preliminary data.</text>
</comment>
<dbReference type="InterPro" id="IPR011335">
    <property type="entry name" value="Restrct_endonuc-II-like"/>
</dbReference>
<dbReference type="GO" id="GO:0004519">
    <property type="term" value="F:endonuclease activity"/>
    <property type="evidence" value="ECO:0007669"/>
    <property type="project" value="UniProtKB-KW"/>
</dbReference>
<keyword evidence="2" id="KW-0255">Endonuclease</keyword>
<evidence type="ECO:0000313" key="2">
    <source>
        <dbReference type="EMBL" id="MDT0630693.1"/>
    </source>
</evidence>
<feature type="domain" description="Putative restriction endonuclease" evidence="1">
    <location>
        <begin position="23"/>
        <end position="165"/>
    </location>
</feature>
<dbReference type="Proteomes" id="UP001267426">
    <property type="component" value="Unassembled WGS sequence"/>
</dbReference>
<dbReference type="Pfam" id="PF05685">
    <property type="entry name" value="Uma2"/>
    <property type="match status" value="1"/>
</dbReference>
<reference evidence="2 3" key="1">
    <citation type="submission" date="2023-09" db="EMBL/GenBank/DDBJ databases">
        <authorList>
            <person name="Rey-Velasco X."/>
        </authorList>
    </citation>
    <scope>NUCLEOTIDE SEQUENCE [LARGE SCALE GENOMIC DNA]</scope>
    <source>
        <strain evidence="2 3">F394</strain>
    </source>
</reference>
<keyword evidence="2" id="KW-0378">Hydrolase</keyword>
<evidence type="ECO:0000259" key="1">
    <source>
        <dbReference type="Pfam" id="PF05685"/>
    </source>
</evidence>
<proteinExistence type="predicted"/>
<gene>
    <name evidence="2" type="ORF">RM540_02945</name>
</gene>
<accession>A0ABU3BN41</accession>
<name>A0ABU3BN41_9BACT</name>
<dbReference type="RefSeq" id="WP_311661973.1">
    <property type="nucleotide sequence ID" value="NZ_JAVRHT010000004.1"/>
</dbReference>
<dbReference type="InterPro" id="IPR008538">
    <property type="entry name" value="Uma2"/>
</dbReference>
<dbReference type="PANTHER" id="PTHR34107:SF4">
    <property type="entry name" value="SLL1222 PROTEIN"/>
    <property type="match status" value="1"/>
</dbReference>
<dbReference type="SUPFAM" id="SSF52980">
    <property type="entry name" value="Restriction endonuclease-like"/>
    <property type="match status" value="1"/>
</dbReference>
<keyword evidence="2" id="KW-0540">Nuclease</keyword>
<sequence length="218" mass="23988">MPRPAPAPPSADAPAEMTPYERYVALFPDGMKGDLIDGNAVIDMSTSVLHERLFKFLLILLEGYAEARGLGEVFGSRTTMRVDDENGYEPDVLFIRADRLGILDVKDARAPVDLAVEIVSPSSGRRDRETKFEGYERVGVPEYWLVDPVRREAAFYRLDGEPYQAGGVYRAAPLSGGVFESGAVGGFRFDPQVLFQDPLPSAFALLRSLLEAEEPGTE</sequence>
<protein>
    <submittedName>
        <fullName evidence="2">Uma2 family endonuclease</fullName>
    </submittedName>
</protein>
<dbReference type="Gene3D" id="3.90.1570.10">
    <property type="entry name" value="tt1808, chain A"/>
    <property type="match status" value="1"/>
</dbReference>
<evidence type="ECO:0000313" key="3">
    <source>
        <dbReference type="Proteomes" id="UP001267426"/>
    </source>
</evidence>
<dbReference type="PANTHER" id="PTHR34107">
    <property type="entry name" value="SLL0198 PROTEIN-RELATED"/>
    <property type="match status" value="1"/>
</dbReference>
<dbReference type="InterPro" id="IPR012296">
    <property type="entry name" value="Nuclease_put_TT1808"/>
</dbReference>
<keyword evidence="3" id="KW-1185">Reference proteome</keyword>
<dbReference type="EMBL" id="JAVRHT010000004">
    <property type="protein sequence ID" value="MDT0630693.1"/>
    <property type="molecule type" value="Genomic_DNA"/>
</dbReference>
<dbReference type="CDD" id="cd06260">
    <property type="entry name" value="DUF820-like"/>
    <property type="match status" value="1"/>
</dbReference>
<organism evidence="2 3">
    <name type="scientific">Rubrivirga litoralis</name>
    <dbReference type="NCBI Taxonomy" id="3075598"/>
    <lineage>
        <taxon>Bacteria</taxon>
        <taxon>Pseudomonadati</taxon>
        <taxon>Rhodothermota</taxon>
        <taxon>Rhodothermia</taxon>
        <taxon>Rhodothermales</taxon>
        <taxon>Rubricoccaceae</taxon>
        <taxon>Rubrivirga</taxon>
    </lineage>
</organism>